<sequence length="84" mass="8373">MANPAAVNANSQIDINALLGNLKNAAGTNGPPSQMPTGHEYAAAGYAQPPGGSMPPTGNGAMPGGADPSAQVATIMQQLARFRQ</sequence>
<dbReference type="HOGENOM" id="CLU_2529055_0_0_1"/>
<feature type="compositionally biased region" description="Polar residues" evidence="1">
    <location>
        <begin position="26"/>
        <end position="36"/>
    </location>
</feature>
<evidence type="ECO:0000313" key="3">
    <source>
        <dbReference type="Proteomes" id="UP000014074"/>
    </source>
</evidence>
<name>R8BFD9_PHAM7</name>
<keyword evidence="3" id="KW-1185">Reference proteome</keyword>
<organism evidence="2 3">
    <name type="scientific">Phaeoacremonium minimum (strain UCR-PA7)</name>
    <name type="common">Esca disease fungus</name>
    <name type="synonym">Togninia minima</name>
    <dbReference type="NCBI Taxonomy" id="1286976"/>
    <lineage>
        <taxon>Eukaryota</taxon>
        <taxon>Fungi</taxon>
        <taxon>Dikarya</taxon>
        <taxon>Ascomycota</taxon>
        <taxon>Pezizomycotina</taxon>
        <taxon>Sordariomycetes</taxon>
        <taxon>Sordariomycetidae</taxon>
        <taxon>Togniniales</taxon>
        <taxon>Togniniaceae</taxon>
        <taxon>Phaeoacremonium</taxon>
    </lineage>
</organism>
<dbReference type="EMBL" id="KB933244">
    <property type="protein sequence ID" value="EON98015.1"/>
    <property type="molecule type" value="Genomic_DNA"/>
</dbReference>
<dbReference type="AlphaFoldDB" id="R8BFD9"/>
<feature type="compositionally biased region" description="Low complexity" evidence="1">
    <location>
        <begin position="41"/>
        <end position="51"/>
    </location>
</feature>
<reference evidence="3" key="1">
    <citation type="journal article" date="2013" name="Genome Announc.">
        <title>Draft genome sequence of the ascomycete Phaeoacremonium aleophilum strain UCR-PA7, a causal agent of the esca disease complex in grapevines.</title>
        <authorList>
            <person name="Blanco-Ulate B."/>
            <person name="Rolshausen P."/>
            <person name="Cantu D."/>
        </authorList>
    </citation>
    <scope>NUCLEOTIDE SEQUENCE [LARGE SCALE GENOMIC DNA]</scope>
    <source>
        <strain evidence="3">UCR-PA7</strain>
    </source>
</reference>
<accession>R8BFD9</accession>
<dbReference type="RefSeq" id="XP_007917206.1">
    <property type="nucleotide sequence ID" value="XM_007919015.1"/>
</dbReference>
<dbReference type="GeneID" id="19327137"/>
<evidence type="ECO:0000256" key="1">
    <source>
        <dbReference type="SAM" id="MobiDB-lite"/>
    </source>
</evidence>
<gene>
    <name evidence="2" type="ORF">UCRPA7_6477</name>
</gene>
<evidence type="ECO:0000313" key="2">
    <source>
        <dbReference type="EMBL" id="EON98015.1"/>
    </source>
</evidence>
<feature type="region of interest" description="Disordered" evidence="1">
    <location>
        <begin position="22"/>
        <end position="68"/>
    </location>
</feature>
<proteinExistence type="predicted"/>
<protein>
    <submittedName>
        <fullName evidence="2">Uncharacterized protein</fullName>
    </submittedName>
</protein>
<dbReference type="Proteomes" id="UP000014074">
    <property type="component" value="Unassembled WGS sequence"/>
</dbReference>
<dbReference type="KEGG" id="tmn:UCRPA7_6477"/>